<dbReference type="PANTHER" id="PTHR23403">
    <property type="entry name" value="TREHALASE"/>
    <property type="match status" value="1"/>
</dbReference>
<comment type="catalytic activity">
    <reaction evidence="4">
        <text>alpha,alpha-trehalose + H2O = alpha-D-glucose + beta-D-glucose</text>
        <dbReference type="Rhea" id="RHEA:32675"/>
        <dbReference type="ChEBI" id="CHEBI:15377"/>
        <dbReference type="ChEBI" id="CHEBI:15903"/>
        <dbReference type="ChEBI" id="CHEBI:16551"/>
        <dbReference type="ChEBI" id="CHEBI:17925"/>
        <dbReference type="EC" id="3.2.1.28"/>
    </reaction>
</comment>
<sequence>MRSTTNETQWLRRTLLLVFEIFGITTSVKVAAMVYNYVSEDTESSSKMLENRIEERATAVERSSKVYCQGPLLEAVQSLGLFNDSKTFVDMRMRSSPEEILNKFSELESPLDYEKVNSFVHEYFFDADGELENWTPTDWTPLPFRISHIDDIDTRRWAIDLNERWKELGRRVADKRNLTEARSSLLAPPYPFIAPGGRFREPYYWDSFWIVKGLLASDMHQTAKNIISNLLEYIANFGFVPNGGRVYYLNRSQPPLLSEMLIAYLDSLFSHKQNTQQNNFAHIEFIRRALYLLETEYSWWMHSEHAVSLSDGYVLNRYYANTSNPRPESWREDVTTAASVQDKAMLYANIAAAAESGWDFSTRWMADGKHLDSTCTNNIIPVDLNAIMLRFEYNLALLHSLLLRYQTTNSLSSAWSTLHSFRYDSESELNNNENYSDDIDFANKEHRDSVRRYINAAQKRRAAIQALLWKPELSCWRDLWLTNNCNSAAYYQSFQPYASDFIMLWAGGADGLDIAIQASILKTILTLYKRGGFTTSLNGSGQQWDLPNAWPPLQYFLIRGLDRLDLPAAKQLATDATYTWLQSNYLGWNTSGVMMEKYNALEPGVSGQGGEYKPEIGFGWTNGVVLDLIINPPSLAKGAELSTSITPSSEENDSLTLSAGDISHDGQEEVSSNSS</sequence>
<dbReference type="AlphaFoldDB" id="A0A7S3NM94"/>
<keyword evidence="3 4" id="KW-0326">Glycosidase</keyword>
<feature type="compositionally biased region" description="Polar residues" evidence="5">
    <location>
        <begin position="641"/>
        <end position="657"/>
    </location>
</feature>
<feature type="region of interest" description="Disordered" evidence="5">
    <location>
        <begin position="639"/>
        <end position="675"/>
    </location>
</feature>
<evidence type="ECO:0000256" key="6">
    <source>
        <dbReference type="SAM" id="Phobius"/>
    </source>
</evidence>
<feature type="transmembrane region" description="Helical" evidence="6">
    <location>
        <begin position="15"/>
        <end position="38"/>
    </location>
</feature>
<name>A0A7S3NM94_9STRA</name>
<protein>
    <recommendedName>
        <fullName evidence="4">Trehalase</fullName>
        <ecNumber evidence="4">3.2.1.28</ecNumber>
    </recommendedName>
    <alternativeName>
        <fullName evidence="4">Alpha-trehalose glucohydrolase</fullName>
    </alternativeName>
</protein>
<keyword evidence="6" id="KW-0812">Transmembrane</keyword>
<organism evidence="7">
    <name type="scientific">Aureoumbra lagunensis</name>
    <dbReference type="NCBI Taxonomy" id="44058"/>
    <lineage>
        <taxon>Eukaryota</taxon>
        <taxon>Sar</taxon>
        <taxon>Stramenopiles</taxon>
        <taxon>Ochrophyta</taxon>
        <taxon>Pelagophyceae</taxon>
        <taxon>Pelagomonadales</taxon>
        <taxon>Aureoumbra</taxon>
    </lineage>
</organism>
<dbReference type="EC" id="3.2.1.28" evidence="4"/>
<comment type="similarity">
    <text evidence="1 4">Belongs to the glycosyl hydrolase 37 family.</text>
</comment>
<dbReference type="PRINTS" id="PR00744">
    <property type="entry name" value="GLHYDRLASE37"/>
</dbReference>
<evidence type="ECO:0000256" key="5">
    <source>
        <dbReference type="SAM" id="MobiDB-lite"/>
    </source>
</evidence>
<dbReference type="InterPro" id="IPR018232">
    <property type="entry name" value="Glyco_hydro_37_CS"/>
</dbReference>
<dbReference type="SUPFAM" id="SSF48208">
    <property type="entry name" value="Six-hairpin glycosidases"/>
    <property type="match status" value="1"/>
</dbReference>
<evidence type="ECO:0000256" key="3">
    <source>
        <dbReference type="ARBA" id="ARBA00023295"/>
    </source>
</evidence>
<evidence type="ECO:0000256" key="4">
    <source>
        <dbReference type="RuleBase" id="RU361180"/>
    </source>
</evidence>
<dbReference type="GO" id="GO:0004555">
    <property type="term" value="F:alpha,alpha-trehalase activity"/>
    <property type="evidence" value="ECO:0007669"/>
    <property type="project" value="UniProtKB-EC"/>
</dbReference>
<dbReference type="GO" id="GO:0005993">
    <property type="term" value="P:trehalose catabolic process"/>
    <property type="evidence" value="ECO:0007669"/>
    <property type="project" value="TreeGrafter"/>
</dbReference>
<evidence type="ECO:0000256" key="1">
    <source>
        <dbReference type="ARBA" id="ARBA00005615"/>
    </source>
</evidence>
<evidence type="ECO:0000256" key="2">
    <source>
        <dbReference type="ARBA" id="ARBA00022801"/>
    </source>
</evidence>
<reference evidence="7" key="1">
    <citation type="submission" date="2021-01" db="EMBL/GenBank/DDBJ databases">
        <authorList>
            <person name="Corre E."/>
            <person name="Pelletier E."/>
            <person name="Niang G."/>
            <person name="Scheremetjew M."/>
            <person name="Finn R."/>
            <person name="Kale V."/>
            <person name="Holt S."/>
            <person name="Cochrane G."/>
            <person name="Meng A."/>
            <person name="Brown T."/>
            <person name="Cohen L."/>
        </authorList>
    </citation>
    <scope>NUCLEOTIDE SEQUENCE</scope>
    <source>
        <strain evidence="7">CCMP1510</strain>
    </source>
</reference>
<dbReference type="Gene3D" id="1.50.10.10">
    <property type="match status" value="1"/>
</dbReference>
<dbReference type="InterPro" id="IPR001661">
    <property type="entry name" value="Glyco_hydro_37"/>
</dbReference>
<dbReference type="PROSITE" id="PS00928">
    <property type="entry name" value="TREHALASE_2"/>
    <property type="match status" value="1"/>
</dbReference>
<dbReference type="Pfam" id="PF01204">
    <property type="entry name" value="Trehalase"/>
    <property type="match status" value="1"/>
</dbReference>
<keyword evidence="2 4" id="KW-0378">Hydrolase</keyword>
<accession>A0A7S3NM94</accession>
<gene>
    <name evidence="7" type="ORF">ALAG00032_LOCUS7421</name>
</gene>
<dbReference type="InterPro" id="IPR008928">
    <property type="entry name" value="6-hairpin_glycosidase_sf"/>
</dbReference>
<keyword evidence="6" id="KW-1133">Transmembrane helix</keyword>
<dbReference type="EMBL" id="HBIJ01010837">
    <property type="protein sequence ID" value="CAE0366673.1"/>
    <property type="molecule type" value="Transcribed_RNA"/>
</dbReference>
<proteinExistence type="inferred from homology"/>
<dbReference type="InterPro" id="IPR012341">
    <property type="entry name" value="6hp_glycosidase-like_sf"/>
</dbReference>
<evidence type="ECO:0000313" key="7">
    <source>
        <dbReference type="EMBL" id="CAE0366673.1"/>
    </source>
</evidence>
<dbReference type="PANTHER" id="PTHR23403:SF1">
    <property type="entry name" value="TREHALASE"/>
    <property type="match status" value="1"/>
</dbReference>
<keyword evidence="6" id="KW-0472">Membrane</keyword>